<organism evidence="3 4">
    <name type="scientific">Frankia alni (strain DSM 45986 / CECT 9034 / ACN14a)</name>
    <dbReference type="NCBI Taxonomy" id="326424"/>
    <lineage>
        <taxon>Bacteria</taxon>
        <taxon>Bacillati</taxon>
        <taxon>Actinomycetota</taxon>
        <taxon>Actinomycetes</taxon>
        <taxon>Frankiales</taxon>
        <taxon>Frankiaceae</taxon>
        <taxon>Frankia</taxon>
    </lineage>
</organism>
<dbReference type="PANTHER" id="PTHR43591">
    <property type="entry name" value="METHYLTRANSFERASE"/>
    <property type="match status" value="1"/>
</dbReference>
<proteinExistence type="predicted"/>
<dbReference type="HOGENOM" id="CLU_049749_0_0_11"/>
<keyword evidence="3" id="KW-0808">Transferase</keyword>
<dbReference type="SUPFAM" id="SSF53335">
    <property type="entry name" value="S-adenosyl-L-methionine-dependent methyltransferases"/>
    <property type="match status" value="1"/>
</dbReference>
<feature type="region of interest" description="Disordered" evidence="1">
    <location>
        <begin position="226"/>
        <end position="265"/>
    </location>
</feature>
<dbReference type="eggNOG" id="COG2226">
    <property type="taxonomic scope" value="Bacteria"/>
</dbReference>
<dbReference type="EMBL" id="CT573213">
    <property type="protein sequence ID" value="CAJ60272.1"/>
    <property type="molecule type" value="Genomic_DNA"/>
</dbReference>
<keyword evidence="4" id="KW-1185">Reference proteome</keyword>
<dbReference type="GO" id="GO:0032259">
    <property type="term" value="P:methylation"/>
    <property type="evidence" value="ECO:0007669"/>
    <property type="project" value="UniProtKB-KW"/>
</dbReference>
<dbReference type="InterPro" id="IPR029063">
    <property type="entry name" value="SAM-dependent_MTases_sf"/>
</dbReference>
<dbReference type="InterPro" id="IPR013216">
    <property type="entry name" value="Methyltransf_11"/>
</dbReference>
<evidence type="ECO:0000256" key="1">
    <source>
        <dbReference type="SAM" id="MobiDB-lite"/>
    </source>
</evidence>
<dbReference type="Pfam" id="PF08241">
    <property type="entry name" value="Methyltransf_11"/>
    <property type="match status" value="1"/>
</dbReference>
<dbReference type="Proteomes" id="UP000000657">
    <property type="component" value="Chromosome"/>
</dbReference>
<gene>
    <name evidence="3" type="ordered locus">FRAAL1617</name>
</gene>
<dbReference type="STRING" id="326424.FRAAL1617"/>
<protein>
    <submittedName>
        <fullName evidence="3">SAM-dependent methyltransferase</fullName>
    </submittedName>
</protein>
<evidence type="ECO:0000313" key="4">
    <source>
        <dbReference type="Proteomes" id="UP000000657"/>
    </source>
</evidence>
<reference evidence="3 4" key="1">
    <citation type="journal article" date="2007" name="Genome Res.">
        <title>Genome characteristics of facultatively symbiotic Frankia sp. strains reflect host range and host plant biogeography.</title>
        <authorList>
            <person name="Normand P."/>
            <person name="Lapierre P."/>
            <person name="Tisa L.S."/>
            <person name="Gogarten J.P."/>
            <person name="Alloisio N."/>
            <person name="Bagnarol E."/>
            <person name="Bassi C.A."/>
            <person name="Berry A.M."/>
            <person name="Bickhart D.M."/>
            <person name="Choisne N."/>
            <person name="Couloux A."/>
            <person name="Cournoyer B."/>
            <person name="Cruveiller S."/>
            <person name="Daubin V."/>
            <person name="Demange N."/>
            <person name="Francino M.P."/>
            <person name="Goltsman E."/>
            <person name="Huang Y."/>
            <person name="Kopp O.R."/>
            <person name="Labarre L."/>
            <person name="Lapidus A."/>
            <person name="Lavire C."/>
            <person name="Marechal J."/>
            <person name="Martinez M."/>
            <person name="Mastronunzio J.E."/>
            <person name="Mullin B.C."/>
            <person name="Niemann J."/>
            <person name="Pujic P."/>
            <person name="Rawnsley T."/>
            <person name="Rouy Z."/>
            <person name="Schenowitz C."/>
            <person name="Sellstedt A."/>
            <person name="Tavares F."/>
            <person name="Tomkins J.P."/>
            <person name="Vallenet D."/>
            <person name="Valverde C."/>
            <person name="Wall L.G."/>
            <person name="Wang Y."/>
            <person name="Medigue C."/>
            <person name="Benson D.R."/>
        </authorList>
    </citation>
    <scope>NUCLEOTIDE SEQUENCE [LARGE SCALE GENOMIC DNA]</scope>
    <source>
        <strain evidence="4">DSM 45986 / CECT 9034 / ACN14a</strain>
    </source>
</reference>
<feature type="compositionally biased region" description="Basic and acidic residues" evidence="1">
    <location>
        <begin position="248"/>
        <end position="265"/>
    </location>
</feature>
<dbReference type="OrthoDB" id="5566900at2"/>
<accession>Q0RQA4</accession>
<feature type="domain" description="Methyltransferase type 11" evidence="2">
    <location>
        <begin position="63"/>
        <end position="158"/>
    </location>
</feature>
<sequence length="282" mass="31209">MIDGDAHVRTNRARWNEISDDYQRLNAPQIRRQAFTGDISWGLWAIPESSLGVLGEVAGRDVLEMGCGGGQWSTALVRRGARAVGLDLSERQLLHSRKLAADTGLTFPLVQASAESVPFADESFDIVFADHGAFCFADPLRAMPEAARVLRPGGLLAFSHVSPIYEITVRPGRDTPGTRLTRDYFALRLLPEADGLVSANLPYGAWIRLFRDCGLVIEDLLEPRPPAPAHDDRGGQQVYDVEAAGGSTRERATQPEQPERGDEAWARRWPSECIWRLRKPAR</sequence>
<name>Q0RQA4_FRAAA</name>
<dbReference type="AlphaFoldDB" id="Q0RQA4"/>
<evidence type="ECO:0000313" key="3">
    <source>
        <dbReference type="EMBL" id="CAJ60272.1"/>
    </source>
</evidence>
<dbReference type="GO" id="GO:0008757">
    <property type="term" value="F:S-adenosylmethionine-dependent methyltransferase activity"/>
    <property type="evidence" value="ECO:0007669"/>
    <property type="project" value="InterPro"/>
</dbReference>
<dbReference type="RefSeq" id="WP_011602806.1">
    <property type="nucleotide sequence ID" value="NC_008278.1"/>
</dbReference>
<evidence type="ECO:0000259" key="2">
    <source>
        <dbReference type="Pfam" id="PF08241"/>
    </source>
</evidence>
<dbReference type="KEGG" id="fal:FRAAL1617"/>
<dbReference type="CDD" id="cd02440">
    <property type="entry name" value="AdoMet_MTases"/>
    <property type="match status" value="1"/>
</dbReference>
<dbReference type="PANTHER" id="PTHR43591:SF24">
    <property type="entry name" value="2-METHOXY-6-POLYPRENYL-1,4-BENZOQUINOL METHYLASE, MITOCHONDRIAL"/>
    <property type="match status" value="1"/>
</dbReference>
<dbReference type="Gene3D" id="3.40.50.150">
    <property type="entry name" value="Vaccinia Virus protein VP39"/>
    <property type="match status" value="1"/>
</dbReference>
<keyword evidence="3" id="KW-0489">Methyltransferase</keyword>